<dbReference type="Pfam" id="PF10069">
    <property type="entry name" value="DICT"/>
    <property type="match status" value="1"/>
</dbReference>
<dbReference type="RefSeq" id="WP_014556722.1">
    <property type="nucleotide sequence ID" value="NC_017459.1"/>
</dbReference>
<dbReference type="PIRSF" id="PIRSF030471">
    <property type="entry name" value="STR_Vng0742h_prd"/>
    <property type="match status" value="1"/>
</dbReference>
<protein>
    <submittedName>
        <fullName evidence="2">DICT domain protein</fullName>
    </submittedName>
</protein>
<dbReference type="OrthoDB" id="302327at2157"/>
<accession>G0LMK0</accession>
<name>G0LMK0_HALWC</name>
<feature type="domain" description="DICT" evidence="1">
    <location>
        <begin position="123"/>
        <end position="216"/>
    </location>
</feature>
<proteinExistence type="predicted"/>
<sequence>MRLRDFVEEFATASDDHSLAVINSDQPPTVTRMLDGLFSNQPVDIEMVNRALAEEDVIQLHRDGHIVAESRFSDLRDAILAVNADIYTTGVRSLADIETPAVIRDLERIKFHVRGYPAASKGKLLLIEISRYIESLAAEVGVGELHAGFQRLSRLTHERGTRRAYDELVQTDLSIHVYGTGQLDMPTSWHLTVHADDASELQRGWFVIFDPPADTQIAGAALIAYSIDLKQNEWVGVWTSDANSISRLRSYLTTTYNSSMD</sequence>
<dbReference type="AlphaFoldDB" id="G0LMK0"/>
<evidence type="ECO:0000313" key="2">
    <source>
        <dbReference type="EMBL" id="CCC41320.1"/>
    </source>
</evidence>
<reference evidence="2 3" key="1">
    <citation type="journal article" date="2011" name="PLoS ONE">
        <title>Haloquadratum walsbyi: limited diversity in a global pond.</title>
        <authorList>
            <person name="Dyall-Smith M."/>
            <person name="Pfeiffer F."/>
            <person name="Klee K."/>
            <person name="Palm P."/>
            <person name="Gross K."/>
            <person name="Schuster S.C."/>
            <person name="Rampp M."/>
            <person name="Oesterhelt D."/>
        </authorList>
    </citation>
    <scope>NUCLEOTIDE SEQUENCE [LARGE SCALE GENOMIC DNA]</scope>
    <source>
        <strain evidence="3">DSM 16854 / JCM 12705 / C23</strain>
    </source>
</reference>
<gene>
    <name evidence="2" type="ordered locus">Hqrw_3568</name>
</gene>
<dbReference type="KEGG" id="hwc:Hqrw_3568"/>
<dbReference type="EMBL" id="FR746099">
    <property type="protein sequence ID" value="CCC41320.1"/>
    <property type="molecule type" value="Genomic_DNA"/>
</dbReference>
<evidence type="ECO:0000259" key="1">
    <source>
        <dbReference type="Pfam" id="PF10069"/>
    </source>
</evidence>
<evidence type="ECO:0000313" key="3">
    <source>
        <dbReference type="Proteomes" id="UP000007954"/>
    </source>
</evidence>
<dbReference type="Proteomes" id="UP000007954">
    <property type="component" value="Chromosome"/>
</dbReference>
<dbReference type="GeneID" id="12448393"/>
<dbReference type="HOGENOM" id="CLU_069298_1_0_2"/>
<organism evidence="2 3">
    <name type="scientific">Haloquadratum walsbyi (strain DSM 16854 / JCM 12705 / C23)</name>
    <dbReference type="NCBI Taxonomy" id="768065"/>
    <lineage>
        <taxon>Archaea</taxon>
        <taxon>Methanobacteriati</taxon>
        <taxon>Methanobacteriota</taxon>
        <taxon>Stenosarchaea group</taxon>
        <taxon>Halobacteria</taxon>
        <taxon>Halobacteriales</taxon>
        <taxon>Haloferacaceae</taxon>
        <taxon>Haloquadratum</taxon>
    </lineage>
</organism>
<dbReference type="InterPro" id="IPR019278">
    <property type="entry name" value="DICT_dom"/>
</dbReference>
<dbReference type="InterPro" id="IPR016954">
    <property type="entry name" value="Uncharacterised_Vng0742h"/>
</dbReference>